<evidence type="ECO:0000256" key="6">
    <source>
        <dbReference type="ARBA" id="ARBA00023163"/>
    </source>
</evidence>
<feature type="DNA-binding region" description="OmpR/PhoB-type" evidence="8">
    <location>
        <begin position="132"/>
        <end position="231"/>
    </location>
</feature>
<evidence type="ECO:0000259" key="9">
    <source>
        <dbReference type="PROSITE" id="PS50110"/>
    </source>
</evidence>
<dbReference type="GO" id="GO:0000976">
    <property type="term" value="F:transcription cis-regulatory region binding"/>
    <property type="evidence" value="ECO:0007669"/>
    <property type="project" value="TreeGrafter"/>
</dbReference>
<dbReference type="FunFam" id="1.10.10.10:FF:000018">
    <property type="entry name" value="DNA-binding response regulator ResD"/>
    <property type="match status" value="1"/>
</dbReference>
<dbReference type="OrthoDB" id="9790442at2"/>
<dbReference type="SUPFAM" id="SSF46894">
    <property type="entry name" value="C-terminal effector domain of the bipartite response regulators"/>
    <property type="match status" value="1"/>
</dbReference>
<dbReference type="PANTHER" id="PTHR48111:SF52">
    <property type="entry name" value="TRANSCRIPTIONAL REGULATORY PROTEIN YVRH"/>
    <property type="match status" value="1"/>
</dbReference>
<dbReference type="STRING" id="1048340.SAMN05444487_10644"/>
<accession>A0A1H2W9B4</accession>
<organism evidence="11 12">
    <name type="scientific">Marininema mesophilum</name>
    <dbReference type="NCBI Taxonomy" id="1048340"/>
    <lineage>
        <taxon>Bacteria</taxon>
        <taxon>Bacillati</taxon>
        <taxon>Bacillota</taxon>
        <taxon>Bacilli</taxon>
        <taxon>Bacillales</taxon>
        <taxon>Thermoactinomycetaceae</taxon>
        <taxon>Marininema</taxon>
    </lineage>
</organism>
<evidence type="ECO:0000313" key="11">
    <source>
        <dbReference type="EMBL" id="SDW76649.1"/>
    </source>
</evidence>
<evidence type="ECO:0000313" key="12">
    <source>
        <dbReference type="Proteomes" id="UP000198534"/>
    </source>
</evidence>
<dbReference type="GO" id="GO:0032993">
    <property type="term" value="C:protein-DNA complex"/>
    <property type="evidence" value="ECO:0007669"/>
    <property type="project" value="TreeGrafter"/>
</dbReference>
<dbReference type="Pfam" id="PF00486">
    <property type="entry name" value="Trans_reg_C"/>
    <property type="match status" value="1"/>
</dbReference>
<evidence type="ECO:0000256" key="4">
    <source>
        <dbReference type="ARBA" id="ARBA00023015"/>
    </source>
</evidence>
<dbReference type="GO" id="GO:0006355">
    <property type="term" value="P:regulation of DNA-templated transcription"/>
    <property type="evidence" value="ECO:0007669"/>
    <property type="project" value="InterPro"/>
</dbReference>
<sequence length="238" mass="27145">MATRLLLVEDERAILDLLTIVLKKEGYTDLYQAETVAEAERLCQEIHPDLIIMDVMLPDGDGFDLCRHLRQRTSAPILFVTAKDHDLDKLMGLGIGGDDYITKPFNPLEVVARVKAQLRRQKLNSSQLSEESHVIAFGRCHLNEAEGRLVVDGEDVPCPAREFQLLSFLARRPRRIFSRAQLYAEVWGEEILGDENTVMVHIRRLREKIETNPSQPEHLLTVRGLGYKLIPEPNRVKS</sequence>
<dbReference type="CDD" id="cd17574">
    <property type="entry name" value="REC_OmpR"/>
    <property type="match status" value="1"/>
</dbReference>
<dbReference type="GO" id="GO:0000156">
    <property type="term" value="F:phosphorelay response regulator activity"/>
    <property type="evidence" value="ECO:0007669"/>
    <property type="project" value="TreeGrafter"/>
</dbReference>
<dbReference type="CDD" id="cd00383">
    <property type="entry name" value="trans_reg_C"/>
    <property type="match status" value="1"/>
</dbReference>
<keyword evidence="12" id="KW-1185">Reference proteome</keyword>
<feature type="domain" description="OmpR/PhoB-type" evidence="10">
    <location>
        <begin position="132"/>
        <end position="231"/>
    </location>
</feature>
<reference evidence="11 12" key="1">
    <citation type="submission" date="2016-10" db="EMBL/GenBank/DDBJ databases">
        <authorList>
            <person name="de Groot N.N."/>
        </authorList>
    </citation>
    <scope>NUCLEOTIDE SEQUENCE [LARGE SCALE GENOMIC DNA]</scope>
    <source>
        <strain evidence="11 12">DSM 45610</strain>
    </source>
</reference>
<dbReference type="EMBL" id="FNNQ01000006">
    <property type="protein sequence ID" value="SDW76649.1"/>
    <property type="molecule type" value="Genomic_DNA"/>
</dbReference>
<keyword evidence="2 7" id="KW-0597">Phosphoprotein</keyword>
<keyword evidence="3" id="KW-0902">Two-component regulatory system</keyword>
<dbReference type="PROSITE" id="PS50110">
    <property type="entry name" value="RESPONSE_REGULATORY"/>
    <property type="match status" value="1"/>
</dbReference>
<keyword evidence="4" id="KW-0805">Transcription regulation</keyword>
<evidence type="ECO:0000256" key="2">
    <source>
        <dbReference type="ARBA" id="ARBA00022553"/>
    </source>
</evidence>
<dbReference type="GO" id="GO:0005829">
    <property type="term" value="C:cytosol"/>
    <property type="evidence" value="ECO:0007669"/>
    <property type="project" value="TreeGrafter"/>
</dbReference>
<dbReference type="InterPro" id="IPR039420">
    <property type="entry name" value="WalR-like"/>
</dbReference>
<dbReference type="InterPro" id="IPR036388">
    <property type="entry name" value="WH-like_DNA-bd_sf"/>
</dbReference>
<proteinExistence type="predicted"/>
<dbReference type="Pfam" id="PF00072">
    <property type="entry name" value="Response_reg"/>
    <property type="match status" value="1"/>
</dbReference>
<evidence type="ECO:0000256" key="1">
    <source>
        <dbReference type="ARBA" id="ARBA00004496"/>
    </source>
</evidence>
<dbReference type="Gene3D" id="1.10.10.10">
    <property type="entry name" value="Winged helix-like DNA-binding domain superfamily/Winged helix DNA-binding domain"/>
    <property type="match status" value="1"/>
</dbReference>
<dbReference type="Gene3D" id="6.10.250.690">
    <property type="match status" value="1"/>
</dbReference>
<dbReference type="InterPro" id="IPR011006">
    <property type="entry name" value="CheY-like_superfamily"/>
</dbReference>
<dbReference type="InterPro" id="IPR001867">
    <property type="entry name" value="OmpR/PhoB-type_DNA-bd"/>
</dbReference>
<dbReference type="RefSeq" id="WP_091738476.1">
    <property type="nucleotide sequence ID" value="NZ_FNNQ01000006.1"/>
</dbReference>
<dbReference type="PROSITE" id="PS51755">
    <property type="entry name" value="OMPR_PHOB"/>
    <property type="match status" value="1"/>
</dbReference>
<name>A0A1H2W9B4_9BACL</name>
<protein>
    <submittedName>
        <fullName evidence="11">DNA-binding response regulator, OmpR family, contains REC and winged-helix (WHTH) domain</fullName>
    </submittedName>
</protein>
<gene>
    <name evidence="11" type="ORF">SAMN05444487_10644</name>
</gene>
<feature type="domain" description="Response regulatory" evidence="9">
    <location>
        <begin position="4"/>
        <end position="118"/>
    </location>
</feature>
<dbReference type="Gene3D" id="3.40.50.2300">
    <property type="match status" value="1"/>
</dbReference>
<dbReference type="Proteomes" id="UP000198534">
    <property type="component" value="Unassembled WGS sequence"/>
</dbReference>
<dbReference type="SMART" id="SM00448">
    <property type="entry name" value="REC"/>
    <property type="match status" value="1"/>
</dbReference>
<evidence type="ECO:0000256" key="7">
    <source>
        <dbReference type="PROSITE-ProRule" id="PRU00169"/>
    </source>
</evidence>
<dbReference type="InterPro" id="IPR016032">
    <property type="entry name" value="Sig_transdc_resp-reg_C-effctor"/>
</dbReference>
<dbReference type="InterPro" id="IPR001789">
    <property type="entry name" value="Sig_transdc_resp-reg_receiver"/>
</dbReference>
<keyword evidence="5 8" id="KW-0238">DNA-binding</keyword>
<evidence type="ECO:0000259" key="10">
    <source>
        <dbReference type="PROSITE" id="PS51755"/>
    </source>
</evidence>
<evidence type="ECO:0000256" key="3">
    <source>
        <dbReference type="ARBA" id="ARBA00023012"/>
    </source>
</evidence>
<keyword evidence="6" id="KW-0804">Transcription</keyword>
<comment type="subcellular location">
    <subcellularLocation>
        <location evidence="1">Cytoplasm</location>
    </subcellularLocation>
</comment>
<evidence type="ECO:0000256" key="8">
    <source>
        <dbReference type="PROSITE-ProRule" id="PRU01091"/>
    </source>
</evidence>
<dbReference type="PANTHER" id="PTHR48111">
    <property type="entry name" value="REGULATOR OF RPOS"/>
    <property type="match status" value="1"/>
</dbReference>
<dbReference type="SMART" id="SM00862">
    <property type="entry name" value="Trans_reg_C"/>
    <property type="match status" value="1"/>
</dbReference>
<feature type="modified residue" description="4-aspartylphosphate" evidence="7">
    <location>
        <position position="54"/>
    </location>
</feature>
<evidence type="ECO:0000256" key="5">
    <source>
        <dbReference type="ARBA" id="ARBA00023125"/>
    </source>
</evidence>
<dbReference type="AlphaFoldDB" id="A0A1H2W9B4"/>
<dbReference type="SUPFAM" id="SSF52172">
    <property type="entry name" value="CheY-like"/>
    <property type="match status" value="1"/>
</dbReference>